<keyword evidence="6 7" id="KW-0472">Membrane</keyword>
<dbReference type="PROSITE" id="PS50928">
    <property type="entry name" value="ABC_TM1"/>
    <property type="match status" value="1"/>
</dbReference>
<dbReference type="PANTHER" id="PTHR30151">
    <property type="entry name" value="ALKANE SULFONATE ABC TRANSPORTER-RELATED, MEMBRANE SUBUNIT"/>
    <property type="match status" value="1"/>
</dbReference>
<evidence type="ECO:0000313" key="10">
    <source>
        <dbReference type="Proteomes" id="UP000318521"/>
    </source>
</evidence>
<evidence type="ECO:0000259" key="8">
    <source>
        <dbReference type="PROSITE" id="PS50928"/>
    </source>
</evidence>
<evidence type="ECO:0000256" key="2">
    <source>
        <dbReference type="ARBA" id="ARBA00022448"/>
    </source>
</evidence>
<proteinExistence type="inferred from homology"/>
<evidence type="ECO:0000256" key="3">
    <source>
        <dbReference type="ARBA" id="ARBA00022475"/>
    </source>
</evidence>
<dbReference type="OrthoDB" id="9796361at2"/>
<dbReference type="Gene3D" id="1.10.3720.10">
    <property type="entry name" value="MetI-like"/>
    <property type="match status" value="1"/>
</dbReference>
<feature type="transmembrane region" description="Helical" evidence="7">
    <location>
        <begin position="100"/>
        <end position="121"/>
    </location>
</feature>
<organism evidence="9 10">
    <name type="scientific">Alkalicoccobacillus porphyridii</name>
    <dbReference type="NCBI Taxonomy" id="2597270"/>
    <lineage>
        <taxon>Bacteria</taxon>
        <taxon>Bacillati</taxon>
        <taxon>Bacillota</taxon>
        <taxon>Bacilli</taxon>
        <taxon>Bacillales</taxon>
        <taxon>Bacillaceae</taxon>
        <taxon>Alkalicoccobacillus</taxon>
    </lineage>
</organism>
<comment type="similarity">
    <text evidence="7">Belongs to the binding-protein-dependent transport system permease family.</text>
</comment>
<dbReference type="Pfam" id="PF00528">
    <property type="entry name" value="BPD_transp_1"/>
    <property type="match status" value="1"/>
</dbReference>
<dbReference type="InterPro" id="IPR035906">
    <property type="entry name" value="MetI-like_sf"/>
</dbReference>
<feature type="domain" description="ABC transmembrane type-1" evidence="8">
    <location>
        <begin position="63"/>
        <end position="243"/>
    </location>
</feature>
<keyword evidence="5 7" id="KW-1133">Transmembrane helix</keyword>
<keyword evidence="4 7" id="KW-0812">Transmembrane</keyword>
<dbReference type="RefSeq" id="WP_143849715.1">
    <property type="nucleotide sequence ID" value="NZ_VLXZ01000010.1"/>
</dbReference>
<evidence type="ECO:0000256" key="4">
    <source>
        <dbReference type="ARBA" id="ARBA00022692"/>
    </source>
</evidence>
<evidence type="ECO:0000256" key="5">
    <source>
        <dbReference type="ARBA" id="ARBA00022989"/>
    </source>
</evidence>
<dbReference type="EMBL" id="VLXZ01000010">
    <property type="protein sequence ID" value="TSB45526.1"/>
    <property type="molecule type" value="Genomic_DNA"/>
</dbReference>
<dbReference type="GO" id="GO:0055085">
    <property type="term" value="P:transmembrane transport"/>
    <property type="evidence" value="ECO:0007669"/>
    <property type="project" value="InterPro"/>
</dbReference>
<evidence type="ECO:0000256" key="1">
    <source>
        <dbReference type="ARBA" id="ARBA00004651"/>
    </source>
</evidence>
<dbReference type="SUPFAM" id="SSF161098">
    <property type="entry name" value="MetI-like"/>
    <property type="match status" value="1"/>
</dbReference>
<feature type="transmembrane region" description="Helical" evidence="7">
    <location>
        <begin position="70"/>
        <end position="88"/>
    </location>
</feature>
<dbReference type="InterPro" id="IPR000515">
    <property type="entry name" value="MetI-like"/>
</dbReference>
<name>A0A553ZW36_9BACI</name>
<dbReference type="Proteomes" id="UP000318521">
    <property type="component" value="Unassembled WGS sequence"/>
</dbReference>
<evidence type="ECO:0000313" key="9">
    <source>
        <dbReference type="EMBL" id="TSB45526.1"/>
    </source>
</evidence>
<sequence length="262" mass="28448">MTTIIRRITFLLILIATWEVISKLGLFPQFLWPPLLIPNDPGGVTVFGTLINGLISGQILQATFTTLGRLLMGFAIAITLGLLLGYLIARYKLVDDTLGFLVTALQSIPSIVWFPLAIVWFGLGVQAILFIVTIGATWTMTVSASTGFKNVPQLYTRVAKTMGSSGLHMFRTVILPGSVPHLISGLRVAWAFAWRAIMAGELLAGSGGLGQLLDMGRSLQSMDLVLSVMIIIGIVGTIMDHFVFLRMERSIAKKWGTSNNLA</sequence>
<accession>A0A553ZW36</accession>
<comment type="subcellular location">
    <subcellularLocation>
        <location evidence="1 7">Cell membrane</location>
        <topology evidence="1 7">Multi-pass membrane protein</topology>
    </subcellularLocation>
</comment>
<dbReference type="CDD" id="cd06261">
    <property type="entry name" value="TM_PBP2"/>
    <property type="match status" value="1"/>
</dbReference>
<keyword evidence="10" id="KW-1185">Reference proteome</keyword>
<keyword evidence="3" id="KW-1003">Cell membrane</keyword>
<keyword evidence="2 7" id="KW-0813">Transport</keyword>
<gene>
    <name evidence="9" type="ORF">FN960_15245</name>
</gene>
<dbReference type="GO" id="GO:0005886">
    <property type="term" value="C:plasma membrane"/>
    <property type="evidence" value="ECO:0007669"/>
    <property type="project" value="UniProtKB-SubCell"/>
</dbReference>
<dbReference type="AlphaFoldDB" id="A0A553ZW36"/>
<evidence type="ECO:0000256" key="6">
    <source>
        <dbReference type="ARBA" id="ARBA00023136"/>
    </source>
</evidence>
<reference evidence="9 10" key="1">
    <citation type="submission" date="2019-07" db="EMBL/GenBank/DDBJ databases">
        <authorList>
            <person name="Park Y.J."/>
            <person name="Jeong S.E."/>
            <person name="Jung H.S."/>
        </authorList>
    </citation>
    <scope>NUCLEOTIDE SEQUENCE [LARGE SCALE GENOMIC DNA]</scope>
    <source>
        <strain evidence="10">P16(2019)</strain>
    </source>
</reference>
<protein>
    <submittedName>
        <fullName evidence="9">ABC transporter permease</fullName>
    </submittedName>
</protein>
<comment type="caution">
    <text evidence="9">The sequence shown here is derived from an EMBL/GenBank/DDBJ whole genome shotgun (WGS) entry which is preliminary data.</text>
</comment>
<evidence type="ECO:0000256" key="7">
    <source>
        <dbReference type="RuleBase" id="RU363032"/>
    </source>
</evidence>
<dbReference type="PANTHER" id="PTHR30151:SF0">
    <property type="entry name" value="ABC TRANSPORTER PERMEASE PROTEIN MJ0413-RELATED"/>
    <property type="match status" value="1"/>
</dbReference>
<feature type="transmembrane region" description="Helical" evidence="7">
    <location>
        <begin position="224"/>
        <end position="245"/>
    </location>
</feature>